<evidence type="ECO:0000313" key="1">
    <source>
        <dbReference type="EMBL" id="MFD1783644.1"/>
    </source>
</evidence>
<keyword evidence="2" id="KW-1185">Reference proteome</keyword>
<gene>
    <name evidence="1" type="ORF">ACFSC0_09590</name>
</gene>
<dbReference type="RefSeq" id="WP_377283162.1">
    <property type="nucleotide sequence ID" value="NZ_JBHRSI010000008.1"/>
</dbReference>
<dbReference type="InterPro" id="IPR012659">
    <property type="entry name" value="CHP02444"/>
</dbReference>
<dbReference type="EMBL" id="JBHUEY010000001">
    <property type="protein sequence ID" value="MFD1783644.1"/>
    <property type="molecule type" value="Genomic_DNA"/>
</dbReference>
<dbReference type="InterPro" id="IPR038444">
    <property type="entry name" value="DUF465_sf"/>
</dbReference>
<sequence length="241" mass="25948">MSLWDWAVAAYERPGVADACLDLQDAHGQNTCFLLWAVWSGAADAGLLERAAEAAQLWESEVLGPLRQVRRALKASTPPLAEAAREALREEVKAAELKVEQALLEALGRLVPARRSENPLQALQAAAKAWGEPPPDEALARLADALSVAQLYAPKPSAHHGASTPRNAAMLDDTADEPEPALRARLAALKQEHADLDTAVQAMAAVPLPDLLAIGRLKRKKLQLKDEIARIEDLLTPDIIA</sequence>
<protein>
    <submittedName>
        <fullName evidence="1">TIGR02444 family protein</fullName>
    </submittedName>
</protein>
<comment type="caution">
    <text evidence="1">The sequence shown here is derived from an EMBL/GenBank/DDBJ whole genome shotgun (WGS) entry which is preliminary data.</text>
</comment>
<proteinExistence type="predicted"/>
<dbReference type="Pfam" id="PF04325">
    <property type="entry name" value="DUF465"/>
    <property type="match status" value="1"/>
</dbReference>
<dbReference type="InterPro" id="IPR007420">
    <property type="entry name" value="DUF465"/>
</dbReference>
<name>A0ABW4N0D4_9CAUL</name>
<dbReference type="Proteomes" id="UP001597237">
    <property type="component" value="Unassembled WGS sequence"/>
</dbReference>
<dbReference type="NCBIfam" id="TIGR02444">
    <property type="entry name" value="TIGR02444 family protein"/>
    <property type="match status" value="1"/>
</dbReference>
<dbReference type="Gene3D" id="6.10.280.50">
    <property type="match status" value="1"/>
</dbReference>
<accession>A0ABW4N0D4</accession>
<dbReference type="Pfam" id="PF09523">
    <property type="entry name" value="DUF2390"/>
    <property type="match status" value="1"/>
</dbReference>
<reference evidence="2" key="1">
    <citation type="journal article" date="2019" name="Int. J. Syst. Evol. Microbiol.">
        <title>The Global Catalogue of Microorganisms (GCM) 10K type strain sequencing project: providing services to taxonomists for standard genome sequencing and annotation.</title>
        <authorList>
            <consortium name="The Broad Institute Genomics Platform"/>
            <consortium name="The Broad Institute Genome Sequencing Center for Infectious Disease"/>
            <person name="Wu L."/>
            <person name="Ma J."/>
        </authorList>
    </citation>
    <scope>NUCLEOTIDE SEQUENCE [LARGE SCALE GENOMIC DNA]</scope>
    <source>
        <strain evidence="2">DFY28</strain>
    </source>
</reference>
<organism evidence="1 2">
    <name type="scientific">Phenylobacterium terrae</name>
    <dbReference type="NCBI Taxonomy" id="2665495"/>
    <lineage>
        <taxon>Bacteria</taxon>
        <taxon>Pseudomonadati</taxon>
        <taxon>Pseudomonadota</taxon>
        <taxon>Alphaproteobacteria</taxon>
        <taxon>Caulobacterales</taxon>
        <taxon>Caulobacteraceae</taxon>
        <taxon>Phenylobacterium</taxon>
    </lineage>
</organism>
<evidence type="ECO:0000313" key="2">
    <source>
        <dbReference type="Proteomes" id="UP001597237"/>
    </source>
</evidence>